<evidence type="ECO:0000313" key="3">
    <source>
        <dbReference type="EMBL" id="QDT21840.1"/>
    </source>
</evidence>
<feature type="transmembrane region" description="Helical" evidence="2">
    <location>
        <begin position="29"/>
        <end position="47"/>
    </location>
</feature>
<evidence type="ECO:0000313" key="4">
    <source>
        <dbReference type="Proteomes" id="UP000320421"/>
    </source>
</evidence>
<accession>A0A517PR52</accession>
<sequence length="100" mass="11407">MPLSVSVPVPHDCPKSDSPDDSAGLRRRWSSFLLVTGALGLVWFVALPRIARVPQIRAKIEHLEAHQIDPSAMYYTDLEKVEDTVQQIHDFHREHPNALW</sequence>
<keyword evidence="4" id="KW-1185">Reference proteome</keyword>
<keyword evidence="2" id="KW-0472">Membrane</keyword>
<feature type="region of interest" description="Disordered" evidence="1">
    <location>
        <begin position="1"/>
        <end position="23"/>
    </location>
</feature>
<evidence type="ECO:0000256" key="1">
    <source>
        <dbReference type="SAM" id="MobiDB-lite"/>
    </source>
</evidence>
<gene>
    <name evidence="3" type="ORF">HG66A1_36430</name>
</gene>
<proteinExistence type="predicted"/>
<dbReference type="OrthoDB" id="284920at2"/>
<evidence type="ECO:0000256" key="2">
    <source>
        <dbReference type="SAM" id="Phobius"/>
    </source>
</evidence>
<dbReference type="AlphaFoldDB" id="A0A517PR52"/>
<dbReference type="Proteomes" id="UP000320421">
    <property type="component" value="Chromosome"/>
</dbReference>
<reference evidence="3 4" key="1">
    <citation type="submission" date="2019-02" db="EMBL/GenBank/DDBJ databases">
        <title>Deep-cultivation of Planctomycetes and their phenomic and genomic characterization uncovers novel biology.</title>
        <authorList>
            <person name="Wiegand S."/>
            <person name="Jogler M."/>
            <person name="Boedeker C."/>
            <person name="Pinto D."/>
            <person name="Vollmers J."/>
            <person name="Rivas-Marin E."/>
            <person name="Kohn T."/>
            <person name="Peeters S.H."/>
            <person name="Heuer A."/>
            <person name="Rast P."/>
            <person name="Oberbeckmann S."/>
            <person name="Bunk B."/>
            <person name="Jeske O."/>
            <person name="Meyerdierks A."/>
            <person name="Storesund J.E."/>
            <person name="Kallscheuer N."/>
            <person name="Luecker S."/>
            <person name="Lage O.M."/>
            <person name="Pohl T."/>
            <person name="Merkel B.J."/>
            <person name="Hornburger P."/>
            <person name="Mueller R.-W."/>
            <person name="Bruemmer F."/>
            <person name="Labrenz M."/>
            <person name="Spormann A.M."/>
            <person name="Op den Camp H."/>
            <person name="Overmann J."/>
            <person name="Amann R."/>
            <person name="Jetten M.S.M."/>
            <person name="Mascher T."/>
            <person name="Medema M.H."/>
            <person name="Devos D.P."/>
            <person name="Kaster A.-K."/>
            <person name="Ovreas L."/>
            <person name="Rohde M."/>
            <person name="Galperin M.Y."/>
            <person name="Jogler C."/>
        </authorList>
    </citation>
    <scope>NUCLEOTIDE SEQUENCE [LARGE SCALE GENOMIC DNA]</scope>
    <source>
        <strain evidence="3 4">HG66A1</strain>
    </source>
</reference>
<keyword evidence="2" id="KW-0812">Transmembrane</keyword>
<keyword evidence="2" id="KW-1133">Transmembrane helix</keyword>
<dbReference type="EMBL" id="CP036266">
    <property type="protein sequence ID" value="QDT21840.1"/>
    <property type="molecule type" value="Genomic_DNA"/>
</dbReference>
<protein>
    <submittedName>
        <fullName evidence="3">Uncharacterized protein</fullName>
    </submittedName>
</protein>
<organism evidence="3 4">
    <name type="scientific">Gimesia chilikensis</name>
    <dbReference type="NCBI Taxonomy" id="2605989"/>
    <lineage>
        <taxon>Bacteria</taxon>
        <taxon>Pseudomonadati</taxon>
        <taxon>Planctomycetota</taxon>
        <taxon>Planctomycetia</taxon>
        <taxon>Planctomycetales</taxon>
        <taxon>Planctomycetaceae</taxon>
        <taxon>Gimesia</taxon>
    </lineage>
</organism>
<name>A0A517PR52_9PLAN</name>